<organism evidence="2 3">
    <name type="scientific">Gordonia lacunae</name>
    <dbReference type="NCBI Taxonomy" id="417102"/>
    <lineage>
        <taxon>Bacteria</taxon>
        <taxon>Bacillati</taxon>
        <taxon>Actinomycetota</taxon>
        <taxon>Actinomycetes</taxon>
        <taxon>Mycobacteriales</taxon>
        <taxon>Gordoniaceae</taxon>
        <taxon>Gordonia</taxon>
    </lineage>
</organism>
<evidence type="ECO:0000313" key="2">
    <source>
        <dbReference type="EMBL" id="OUC79724.1"/>
    </source>
</evidence>
<feature type="region of interest" description="Disordered" evidence="1">
    <location>
        <begin position="167"/>
        <end position="191"/>
    </location>
</feature>
<dbReference type="PANTHER" id="PTHR37816:SF1">
    <property type="entry name" value="TOXIN"/>
    <property type="match status" value="1"/>
</dbReference>
<protein>
    <submittedName>
        <fullName evidence="2">AAA family ATPase</fullName>
    </submittedName>
</protein>
<keyword evidence="3" id="KW-1185">Reference proteome</keyword>
<reference evidence="2 3" key="1">
    <citation type="submission" date="2017-05" db="EMBL/GenBank/DDBJ databases">
        <title>Biotechnological potential of actinobacteria isolated from South African environments.</title>
        <authorList>
            <person name="Le Roes-Hill M."/>
            <person name="Prins A."/>
            <person name="Durrell K.A."/>
        </authorList>
    </citation>
    <scope>NUCLEOTIDE SEQUENCE [LARGE SCALE GENOMIC DNA]</scope>
    <source>
        <strain evidence="2">BS2</strain>
    </source>
</reference>
<gene>
    <name evidence="2" type="ORF">CA982_06580</name>
</gene>
<name>A0A243QG02_9ACTN</name>
<accession>A0A243QG02</accession>
<dbReference type="SUPFAM" id="SSF52540">
    <property type="entry name" value="P-loop containing nucleoside triphosphate hydrolases"/>
    <property type="match status" value="1"/>
</dbReference>
<evidence type="ECO:0000256" key="1">
    <source>
        <dbReference type="SAM" id="MobiDB-lite"/>
    </source>
</evidence>
<dbReference type="EMBL" id="NGFO01000006">
    <property type="protein sequence ID" value="OUC79724.1"/>
    <property type="molecule type" value="Genomic_DNA"/>
</dbReference>
<comment type="caution">
    <text evidence="2">The sequence shown here is derived from an EMBL/GenBank/DDBJ whole genome shotgun (WGS) entry which is preliminary data.</text>
</comment>
<dbReference type="Proteomes" id="UP000194632">
    <property type="component" value="Unassembled WGS sequence"/>
</dbReference>
<evidence type="ECO:0000313" key="3">
    <source>
        <dbReference type="Proteomes" id="UP000194632"/>
    </source>
</evidence>
<dbReference type="PANTHER" id="PTHR37816">
    <property type="entry name" value="YALI0E33011P"/>
    <property type="match status" value="1"/>
</dbReference>
<dbReference type="InterPro" id="IPR052922">
    <property type="entry name" value="Cytidylate_Kinase-2"/>
</dbReference>
<proteinExistence type="predicted"/>
<dbReference type="InterPro" id="IPR027417">
    <property type="entry name" value="P-loop_NTPase"/>
</dbReference>
<dbReference type="STRING" id="417102.CA982_06580"/>
<dbReference type="Gene3D" id="3.40.50.300">
    <property type="entry name" value="P-loop containing nucleotide triphosphate hydrolases"/>
    <property type="match status" value="1"/>
</dbReference>
<dbReference type="AlphaFoldDB" id="A0A243QG02"/>
<sequence>MAVAGVSGVGKTTTARRIATIVDVPHVEIDALHHGPDWTRRPEFLDDVQTFIDNVAWVTEWQYRDARPLIAANADILVWLDLPYWTTTFPRVVRRTIRRRVRREVLWHGNIEPPMRTILTDPEHIIRWSVSHRHAYTESVPRLGETHPGPPVARLRSQAEVDAWLAGLSPGPSGADSATRVPAVRRADGPG</sequence>